<dbReference type="Proteomes" id="UP001202328">
    <property type="component" value="Unassembled WGS sequence"/>
</dbReference>
<name>A0AAD4XHK3_9MAGN</name>
<accession>A0AAD4XHK3</accession>
<dbReference type="Pfam" id="PF08268">
    <property type="entry name" value="FBA_3"/>
    <property type="match status" value="1"/>
</dbReference>
<protein>
    <recommendedName>
        <fullName evidence="1">F-box associated beta-propeller type 3 domain-containing protein</fullName>
    </recommendedName>
</protein>
<organism evidence="2 3">
    <name type="scientific">Papaver atlanticum</name>
    <dbReference type="NCBI Taxonomy" id="357466"/>
    <lineage>
        <taxon>Eukaryota</taxon>
        <taxon>Viridiplantae</taxon>
        <taxon>Streptophyta</taxon>
        <taxon>Embryophyta</taxon>
        <taxon>Tracheophyta</taxon>
        <taxon>Spermatophyta</taxon>
        <taxon>Magnoliopsida</taxon>
        <taxon>Ranunculales</taxon>
        <taxon>Papaveraceae</taxon>
        <taxon>Papaveroideae</taxon>
        <taxon>Papaver</taxon>
    </lineage>
</organism>
<comment type="caution">
    <text evidence="2">The sequence shown here is derived from an EMBL/GenBank/DDBJ whole genome shotgun (WGS) entry which is preliminary data.</text>
</comment>
<dbReference type="NCBIfam" id="TIGR01640">
    <property type="entry name" value="F_box_assoc_1"/>
    <property type="match status" value="1"/>
</dbReference>
<dbReference type="InterPro" id="IPR013187">
    <property type="entry name" value="F-box-assoc_dom_typ3"/>
</dbReference>
<keyword evidence="3" id="KW-1185">Reference proteome</keyword>
<reference evidence="2" key="1">
    <citation type="submission" date="2022-04" db="EMBL/GenBank/DDBJ databases">
        <title>A functionally conserved STORR gene fusion in Papaver species that diverged 16.8 million years ago.</title>
        <authorList>
            <person name="Catania T."/>
        </authorList>
    </citation>
    <scope>NUCLEOTIDE SEQUENCE</scope>
    <source>
        <strain evidence="2">S-188037</strain>
    </source>
</reference>
<dbReference type="InterPro" id="IPR017451">
    <property type="entry name" value="F-box-assoc_interact_dom"/>
</dbReference>
<dbReference type="EMBL" id="JAJJMB010008983">
    <property type="protein sequence ID" value="KAI3917616.1"/>
    <property type="molecule type" value="Genomic_DNA"/>
</dbReference>
<sequence>MGDYKYKQSFLLGNLFKSRTMQAFRTTVTKSEQQSFRYSEILNPVSGLICFANDSLAAVRILNPSTRELTPWIAASLRQNKKYNFFADHACGIWLPTYFFGFDPATKQHKVVCAWRVRGPVVRNFNVVKIGQDIRWADFCEVLTVGENTWRYVEEKVPYSYDVEVSVYSNGFIYWGKQSIGVPEKINAFDVGQEKFKVIQVPQDIRDKCKNPPGGYLCGPFDNLIEVGGHIALLQRWTGNVVKLWICGDDTCTGSYRKWTEITMKLPFQGGGSHGRYPYFHGVAGEDRIIIESYPNETRDIKKVSLYSYDLKQKTSTKKAKSGVVPELVSVSLYSKLASVSLFRPFAASLWPVRKCQFRHNQEVSNYLIMFVFVFFLTVSKY</sequence>
<gene>
    <name evidence="2" type="ORF">MKW98_021378</name>
</gene>
<evidence type="ECO:0000313" key="2">
    <source>
        <dbReference type="EMBL" id="KAI3917616.1"/>
    </source>
</evidence>
<feature type="domain" description="F-box associated beta-propeller type 3" evidence="1">
    <location>
        <begin position="26"/>
        <end position="323"/>
    </location>
</feature>
<proteinExistence type="predicted"/>
<evidence type="ECO:0000259" key="1">
    <source>
        <dbReference type="Pfam" id="PF08268"/>
    </source>
</evidence>
<dbReference type="PANTHER" id="PTHR31111">
    <property type="entry name" value="BNAA05G37150D PROTEIN-RELATED"/>
    <property type="match status" value="1"/>
</dbReference>
<dbReference type="AlphaFoldDB" id="A0AAD4XHK3"/>
<evidence type="ECO:0000313" key="3">
    <source>
        <dbReference type="Proteomes" id="UP001202328"/>
    </source>
</evidence>
<dbReference type="PANTHER" id="PTHR31111:SF136">
    <property type="entry name" value="F-BOX ASSOCIATED DOMAIN-CONTAINING PROTEIN"/>
    <property type="match status" value="1"/>
</dbReference>